<dbReference type="PANTHER" id="PTHR30482">
    <property type="entry name" value="HIGH-AFFINITY BRANCHED-CHAIN AMINO ACID TRANSPORT SYSTEM PERMEASE"/>
    <property type="match status" value="1"/>
</dbReference>
<feature type="transmembrane region" description="Helical" evidence="6">
    <location>
        <begin position="124"/>
        <end position="145"/>
    </location>
</feature>
<dbReference type="InterPro" id="IPR001851">
    <property type="entry name" value="ABC_transp_permease"/>
</dbReference>
<feature type="transmembrane region" description="Helical" evidence="6">
    <location>
        <begin position="165"/>
        <end position="187"/>
    </location>
</feature>
<dbReference type="CDD" id="cd06581">
    <property type="entry name" value="TM_PBP1_LivM_like"/>
    <property type="match status" value="1"/>
</dbReference>
<feature type="transmembrane region" description="Helical" evidence="6">
    <location>
        <begin position="254"/>
        <end position="280"/>
    </location>
</feature>
<gene>
    <name evidence="7" type="ORF">DFP81_11112</name>
</gene>
<evidence type="ECO:0000256" key="2">
    <source>
        <dbReference type="ARBA" id="ARBA00022475"/>
    </source>
</evidence>
<reference evidence="7 8" key="1">
    <citation type="submission" date="2018-08" db="EMBL/GenBank/DDBJ databases">
        <title>Genomic Encyclopedia of Type Strains, Phase III (KMG-III): the genomes of soil and plant-associated and newly described type strains.</title>
        <authorList>
            <person name="Whitman W."/>
        </authorList>
    </citation>
    <scope>NUCLEOTIDE SEQUENCE [LARGE SCALE GENOMIC DNA]</scope>
    <source>
        <strain evidence="7 8">CECT 7375</strain>
    </source>
</reference>
<evidence type="ECO:0000256" key="1">
    <source>
        <dbReference type="ARBA" id="ARBA00004429"/>
    </source>
</evidence>
<feature type="transmembrane region" description="Helical" evidence="6">
    <location>
        <begin position="95"/>
        <end position="117"/>
    </location>
</feature>
<dbReference type="PANTHER" id="PTHR30482:SF17">
    <property type="entry name" value="ABC TRANSPORTER ATP-BINDING PROTEIN"/>
    <property type="match status" value="1"/>
</dbReference>
<feature type="transmembrane region" description="Helical" evidence="6">
    <location>
        <begin position="289"/>
        <end position="306"/>
    </location>
</feature>
<protein>
    <submittedName>
        <fullName evidence="7">Amino acid/amide ABC transporter membrane protein 2 (HAAT family)</fullName>
    </submittedName>
</protein>
<evidence type="ECO:0000256" key="6">
    <source>
        <dbReference type="SAM" id="Phobius"/>
    </source>
</evidence>
<dbReference type="AlphaFoldDB" id="A0A3E0DGT6"/>
<accession>A0A3E0DGT6</accession>
<keyword evidence="2" id="KW-1003">Cell membrane</keyword>
<organism evidence="7 8">
    <name type="scientific">Marinomonas pollencensis</name>
    <dbReference type="NCBI Taxonomy" id="491954"/>
    <lineage>
        <taxon>Bacteria</taxon>
        <taxon>Pseudomonadati</taxon>
        <taxon>Pseudomonadota</taxon>
        <taxon>Gammaproteobacteria</taxon>
        <taxon>Oceanospirillales</taxon>
        <taxon>Oceanospirillaceae</taxon>
        <taxon>Marinomonas</taxon>
    </lineage>
</organism>
<dbReference type="RefSeq" id="WP_115898547.1">
    <property type="nucleotide sequence ID" value="NZ_QUNG01000011.1"/>
</dbReference>
<dbReference type="GO" id="GO:0015658">
    <property type="term" value="F:branched-chain amino acid transmembrane transporter activity"/>
    <property type="evidence" value="ECO:0007669"/>
    <property type="project" value="InterPro"/>
</dbReference>
<keyword evidence="5 6" id="KW-0472">Membrane</keyword>
<evidence type="ECO:0000313" key="8">
    <source>
        <dbReference type="Proteomes" id="UP000256542"/>
    </source>
</evidence>
<evidence type="ECO:0000256" key="4">
    <source>
        <dbReference type="ARBA" id="ARBA00022989"/>
    </source>
</evidence>
<feature type="transmembrane region" description="Helical" evidence="6">
    <location>
        <begin position="20"/>
        <end position="38"/>
    </location>
</feature>
<evidence type="ECO:0000256" key="5">
    <source>
        <dbReference type="ARBA" id="ARBA00023136"/>
    </source>
</evidence>
<keyword evidence="8" id="KW-1185">Reference proteome</keyword>
<evidence type="ECO:0000313" key="7">
    <source>
        <dbReference type="EMBL" id="REG81932.1"/>
    </source>
</evidence>
<dbReference type="OrthoDB" id="9034298at2"/>
<dbReference type="GO" id="GO:0005886">
    <property type="term" value="C:plasma membrane"/>
    <property type="evidence" value="ECO:0007669"/>
    <property type="project" value="UniProtKB-SubCell"/>
</dbReference>
<feature type="transmembrane region" description="Helical" evidence="6">
    <location>
        <begin position="218"/>
        <end position="242"/>
    </location>
</feature>
<dbReference type="Proteomes" id="UP000256542">
    <property type="component" value="Unassembled WGS sequence"/>
</dbReference>
<feature type="transmembrane region" description="Helical" evidence="6">
    <location>
        <begin position="50"/>
        <end position="83"/>
    </location>
</feature>
<comment type="caution">
    <text evidence="7">The sequence shown here is derived from an EMBL/GenBank/DDBJ whole genome shotgun (WGS) entry which is preliminary data.</text>
</comment>
<keyword evidence="4 6" id="KW-1133">Transmembrane helix</keyword>
<dbReference type="InterPro" id="IPR043428">
    <property type="entry name" value="LivM-like"/>
</dbReference>
<dbReference type="EMBL" id="QUNG01000011">
    <property type="protein sequence ID" value="REG81932.1"/>
    <property type="molecule type" value="Genomic_DNA"/>
</dbReference>
<name>A0A3E0DGT6_9GAMM</name>
<dbReference type="Pfam" id="PF02653">
    <property type="entry name" value="BPD_transp_2"/>
    <property type="match status" value="1"/>
</dbReference>
<keyword evidence="3 6" id="KW-0812">Transmembrane</keyword>
<sequence length="340" mass="36983">MSQWTNSVTIQRWTPSSRYAIVFAGLVLVLLALAPLFASNGLLDRLTALFIYVILAAMWNALAGYGGLISVGQQAFFGLGAYFTIRIADLGLDPFISVALAALIVGVISYPISLVMLRLKGGEFAIGMWVVASILHLMVNLDGLIQGETGISLVSLNHYDSAQRLTIIYLLTLGSMAGLLALLFFVLRSKTGSAIQAIRDNEEAATSVGVKPEKTKQLLFVIAAFGIGVAGALWLTSATTFLPKTYFSVQWSAYMIFMVLVGGIGKFEGAILGAIIFFLVETWFSSTGVWYLVSLGAIAIAFSLFLPKGIWGELERRFNWHFLPVGYQVVEKNKINTDKK</sequence>
<evidence type="ECO:0000256" key="3">
    <source>
        <dbReference type="ARBA" id="ARBA00022692"/>
    </source>
</evidence>
<proteinExistence type="predicted"/>
<comment type="subcellular location">
    <subcellularLocation>
        <location evidence="1">Cell inner membrane</location>
        <topology evidence="1">Multi-pass membrane protein</topology>
    </subcellularLocation>
</comment>